<organism evidence="1 2">
    <name type="scientific">Rhododendron molle</name>
    <name type="common">Chinese azalea</name>
    <name type="synonym">Azalea mollis</name>
    <dbReference type="NCBI Taxonomy" id="49168"/>
    <lineage>
        <taxon>Eukaryota</taxon>
        <taxon>Viridiplantae</taxon>
        <taxon>Streptophyta</taxon>
        <taxon>Embryophyta</taxon>
        <taxon>Tracheophyta</taxon>
        <taxon>Spermatophyta</taxon>
        <taxon>Magnoliopsida</taxon>
        <taxon>eudicotyledons</taxon>
        <taxon>Gunneridae</taxon>
        <taxon>Pentapetalae</taxon>
        <taxon>asterids</taxon>
        <taxon>Ericales</taxon>
        <taxon>Ericaceae</taxon>
        <taxon>Ericoideae</taxon>
        <taxon>Rhodoreae</taxon>
        <taxon>Rhododendron</taxon>
    </lineage>
</organism>
<evidence type="ECO:0000313" key="1">
    <source>
        <dbReference type="EMBL" id="KAI8572695.1"/>
    </source>
</evidence>
<sequence length="256" mass="28218">MQLGDLPIPAMDRITGYTPEFHLFWRRNLDSFLTFVRRQVIVPKAFAVRVQDTSLRAITNVRVVDWRGPHSQWAVIDIVPLNREFPAMPPPPPQVAPRRISARATRGRAQSSAPAEPSQPSSSQAPAAEEARRHKRLRTQRERDANTFVAFKLEAEAAARPAGQAAGEMAGTDVPVVQTKRCCLETVVESDNEGERDMDANIGDDADDDNNDDDDNLPLSVQLETLRAQSSMLAGGLAAEDITVVAISDSPEEREK</sequence>
<comment type="caution">
    <text evidence="1">The sequence shown here is derived from an EMBL/GenBank/DDBJ whole genome shotgun (WGS) entry which is preliminary data.</text>
</comment>
<evidence type="ECO:0000313" key="2">
    <source>
        <dbReference type="Proteomes" id="UP001062846"/>
    </source>
</evidence>
<reference evidence="1" key="1">
    <citation type="submission" date="2022-02" db="EMBL/GenBank/DDBJ databases">
        <title>Plant Genome Project.</title>
        <authorList>
            <person name="Zhang R.-G."/>
        </authorList>
    </citation>
    <scope>NUCLEOTIDE SEQUENCE</scope>
    <source>
        <strain evidence="1">AT1</strain>
    </source>
</reference>
<dbReference type="EMBL" id="CM046388">
    <property type="protein sequence ID" value="KAI8572695.1"/>
    <property type="molecule type" value="Genomic_DNA"/>
</dbReference>
<name>A0ACC0Q4P7_RHOML</name>
<gene>
    <name evidence="1" type="ORF">RHMOL_Rhmol01G0219900</name>
</gene>
<accession>A0ACC0Q4P7</accession>
<proteinExistence type="predicted"/>
<protein>
    <submittedName>
        <fullName evidence="1">Uncharacterized protein</fullName>
    </submittedName>
</protein>
<keyword evidence="2" id="KW-1185">Reference proteome</keyword>
<dbReference type="Proteomes" id="UP001062846">
    <property type="component" value="Chromosome 1"/>
</dbReference>